<dbReference type="EMBL" id="JBHSMJ010000007">
    <property type="protein sequence ID" value="MFC5447390.1"/>
    <property type="molecule type" value="Genomic_DNA"/>
</dbReference>
<dbReference type="Gene3D" id="3.20.20.150">
    <property type="entry name" value="Divalent-metal-dependent TIM barrel enzymes"/>
    <property type="match status" value="1"/>
</dbReference>
<dbReference type="PANTHER" id="PTHR12110">
    <property type="entry name" value="HYDROXYPYRUVATE ISOMERASE"/>
    <property type="match status" value="1"/>
</dbReference>
<dbReference type="SUPFAM" id="SSF51658">
    <property type="entry name" value="Xylose isomerase-like"/>
    <property type="match status" value="1"/>
</dbReference>
<organism evidence="2 3">
    <name type="scientific">Paenibacillus aestuarii</name>
    <dbReference type="NCBI Taxonomy" id="516965"/>
    <lineage>
        <taxon>Bacteria</taxon>
        <taxon>Bacillati</taxon>
        <taxon>Bacillota</taxon>
        <taxon>Bacilli</taxon>
        <taxon>Bacillales</taxon>
        <taxon>Paenibacillaceae</taxon>
        <taxon>Paenibacillus</taxon>
    </lineage>
</organism>
<evidence type="ECO:0000259" key="1">
    <source>
        <dbReference type="Pfam" id="PF01261"/>
    </source>
</evidence>
<dbReference type="GO" id="GO:0016853">
    <property type="term" value="F:isomerase activity"/>
    <property type="evidence" value="ECO:0007669"/>
    <property type="project" value="UniProtKB-KW"/>
</dbReference>
<gene>
    <name evidence="2" type="ORF">ACFPOG_03920</name>
</gene>
<accession>A0ABW0K202</accession>
<sequence length="264" mass="30293">MKASIGAFSFYQLLSQGEMDLFGYLETVRYRYRLDAVDLWNGFFVNREAPIWELPADDELLKIKRNLDERQLTVANMAVDRAHLWDPDPDVREQLHRNALAHLRAAKLLGVRTVRIDANRGPVEASEEQFDYTVRRYREYAQYAADHGFTVGPENHTGISLDPHWMKQLAEAVDHPGYGILLHLNRWIEGEPGNEIVAPWVNHTHLDRRTLFSDQTEVTIKALGEAGYRGYWAIEYNATSNPYTEIEWALAATKRMLASAANHG</sequence>
<dbReference type="InterPro" id="IPR050312">
    <property type="entry name" value="IolE/XylAMocC-like"/>
</dbReference>
<dbReference type="Pfam" id="PF01261">
    <property type="entry name" value="AP_endonuc_2"/>
    <property type="match status" value="1"/>
</dbReference>
<comment type="caution">
    <text evidence="2">The sequence shown here is derived from an EMBL/GenBank/DDBJ whole genome shotgun (WGS) entry which is preliminary data.</text>
</comment>
<keyword evidence="3" id="KW-1185">Reference proteome</keyword>
<feature type="domain" description="Xylose isomerase-like TIM barrel" evidence="1">
    <location>
        <begin position="55"/>
        <end position="251"/>
    </location>
</feature>
<dbReference type="PANTHER" id="PTHR12110:SF53">
    <property type="entry name" value="BLR5974 PROTEIN"/>
    <property type="match status" value="1"/>
</dbReference>
<dbReference type="Proteomes" id="UP001596044">
    <property type="component" value="Unassembled WGS sequence"/>
</dbReference>
<dbReference type="InterPro" id="IPR013022">
    <property type="entry name" value="Xyl_isomerase-like_TIM-brl"/>
</dbReference>
<protein>
    <submittedName>
        <fullName evidence="2">Sugar phosphate isomerase/epimerase family protein</fullName>
    </submittedName>
</protein>
<evidence type="ECO:0000313" key="3">
    <source>
        <dbReference type="Proteomes" id="UP001596044"/>
    </source>
</evidence>
<keyword evidence="2" id="KW-0413">Isomerase</keyword>
<name>A0ABW0K202_9BACL</name>
<dbReference type="InterPro" id="IPR036237">
    <property type="entry name" value="Xyl_isomerase-like_sf"/>
</dbReference>
<proteinExistence type="predicted"/>
<evidence type="ECO:0000313" key="2">
    <source>
        <dbReference type="EMBL" id="MFC5447390.1"/>
    </source>
</evidence>
<reference evidence="3" key="1">
    <citation type="journal article" date="2019" name="Int. J. Syst. Evol. Microbiol.">
        <title>The Global Catalogue of Microorganisms (GCM) 10K type strain sequencing project: providing services to taxonomists for standard genome sequencing and annotation.</title>
        <authorList>
            <consortium name="The Broad Institute Genomics Platform"/>
            <consortium name="The Broad Institute Genome Sequencing Center for Infectious Disease"/>
            <person name="Wu L."/>
            <person name="Ma J."/>
        </authorList>
    </citation>
    <scope>NUCLEOTIDE SEQUENCE [LARGE SCALE GENOMIC DNA]</scope>
    <source>
        <strain evidence="3">KACC 11904</strain>
    </source>
</reference>
<dbReference type="RefSeq" id="WP_270884184.1">
    <property type="nucleotide sequence ID" value="NZ_JAQFVF010000065.1"/>
</dbReference>